<dbReference type="EC" id="1.1.1.27" evidence="3 7"/>
<name>A0A832DKK1_9BACT</name>
<feature type="binding site" evidence="7 9">
    <location>
        <position position="32"/>
    </location>
    <ligand>
        <name>NAD(+)</name>
        <dbReference type="ChEBI" id="CHEBI:57540"/>
    </ligand>
</feature>
<evidence type="ECO:0000256" key="5">
    <source>
        <dbReference type="ARBA" id="ARBA00023027"/>
    </source>
</evidence>
<feature type="modified residue" description="Phosphotyrosine" evidence="7">
    <location>
        <position position="221"/>
    </location>
</feature>
<dbReference type="InterPro" id="IPR022383">
    <property type="entry name" value="Lactate/malate_DH_C"/>
</dbReference>
<evidence type="ECO:0000256" key="9">
    <source>
        <dbReference type="PIRSR" id="PIRSR000102-3"/>
    </source>
</evidence>
<feature type="domain" description="Lactate/malate dehydrogenase C-terminal" evidence="11">
    <location>
        <begin position="145"/>
        <end position="312"/>
    </location>
</feature>
<comment type="caution">
    <text evidence="7">Lacks conserved residue(s) required for the propagation of feature annotation.</text>
</comment>
<feature type="binding site" evidence="7">
    <location>
        <begin position="76"/>
        <end position="77"/>
    </location>
    <ligand>
        <name>NAD(+)</name>
        <dbReference type="ChEBI" id="CHEBI:57540"/>
    </ligand>
</feature>
<keyword evidence="5 7" id="KW-0520">NAD</keyword>
<feature type="binding site" evidence="7">
    <location>
        <begin position="148"/>
        <end position="151"/>
    </location>
    <ligand>
        <name>substrate</name>
    </ligand>
</feature>
<evidence type="ECO:0000256" key="2">
    <source>
        <dbReference type="ARBA" id="ARBA00006054"/>
    </source>
</evidence>
<comment type="similarity">
    <text evidence="2 7">Belongs to the LDH/MDH superfamily. LDH family.</text>
</comment>
<dbReference type="Pfam" id="PF00056">
    <property type="entry name" value="Ldh_1_N"/>
    <property type="match status" value="1"/>
</dbReference>
<keyword evidence="7" id="KW-0597">Phosphoprotein</keyword>
<evidence type="ECO:0000256" key="8">
    <source>
        <dbReference type="PIRSR" id="PIRSR000102-1"/>
    </source>
</evidence>
<keyword evidence="4 7" id="KW-0560">Oxidoreductase</keyword>
<feature type="binding site" evidence="7">
    <location>
        <begin position="117"/>
        <end position="120"/>
    </location>
    <ligand>
        <name>substrate</name>
    </ligand>
</feature>
<evidence type="ECO:0000256" key="3">
    <source>
        <dbReference type="ARBA" id="ARBA00012967"/>
    </source>
</evidence>
<dbReference type="GO" id="GO:0004459">
    <property type="term" value="F:L-lactate dehydrogenase (NAD+) activity"/>
    <property type="evidence" value="ECO:0007669"/>
    <property type="project" value="UniProtKB-UniRule"/>
</dbReference>
<dbReference type="Gene3D" id="3.90.110.10">
    <property type="entry name" value="Lactate dehydrogenase/glycoside hydrolase, family 4, C-terminal"/>
    <property type="match status" value="1"/>
</dbReference>
<comment type="caution">
    <text evidence="12">The sequence shown here is derived from an EMBL/GenBank/DDBJ whole genome shotgun (WGS) entry which is preliminary data.</text>
</comment>
<feature type="binding site" evidence="7">
    <location>
        <position position="153"/>
    </location>
    <ligand>
        <name>beta-D-fructose 1,6-bisphosphate</name>
        <dbReference type="ChEBI" id="CHEBI:32966"/>
        <note>allosteric activator</note>
    </ligand>
</feature>
<comment type="function">
    <text evidence="7">Catalyzes the conversion of lactate to pyruvate.</text>
</comment>
<feature type="binding site" evidence="7">
    <location>
        <position position="85"/>
    </location>
    <ligand>
        <name>substrate</name>
    </ligand>
</feature>
<dbReference type="PANTHER" id="PTHR43128">
    <property type="entry name" value="L-2-HYDROXYCARBOXYLATE DEHYDROGENASE (NAD(P)(+))"/>
    <property type="match status" value="1"/>
</dbReference>
<sequence>MKVGIIGSGMVGATSAYAIMMRKAASDIVLIDANEKRAIAEAQDIMHAVPFAAATDIYAGSYKDLKDAKIVVIAAGASQKPGETRLMLMEKNAAIMRDIISKTAEVNPNAIFLVATNPVDVITHICINIAKEFGIPSTKIIGSGTTLDTARFRSLLGNYIGVDPQNVHAYVIGEHGDSEVLCWSNVDIGGVTLEDFIAHRNIEFNDEIKNRIDDGVRNAAYKIIEGKGSTYYGVAGAIAKLVDVINRDNRAVLTVSALKEDVEGIKDVTLSLPHLIGGEGDLGVLPIRLSVKEKMLLKKSAEIIKEKIDEYEKR</sequence>
<dbReference type="GO" id="GO:0006089">
    <property type="term" value="P:lactate metabolic process"/>
    <property type="evidence" value="ECO:0007669"/>
    <property type="project" value="TreeGrafter"/>
</dbReference>
<dbReference type="Pfam" id="PF02866">
    <property type="entry name" value="Ldh_1_C"/>
    <property type="match status" value="1"/>
</dbReference>
<dbReference type="PROSITE" id="PS00064">
    <property type="entry name" value="L_LDH"/>
    <property type="match status" value="1"/>
</dbReference>
<evidence type="ECO:0000259" key="10">
    <source>
        <dbReference type="Pfam" id="PF00056"/>
    </source>
</evidence>
<feature type="binding site" evidence="7">
    <location>
        <position position="168"/>
    </location>
    <ligand>
        <name>beta-D-fructose 1,6-bisphosphate</name>
        <dbReference type="ChEBI" id="CHEBI:32966"/>
        <note>allosteric activator</note>
    </ligand>
</feature>
<feature type="domain" description="Lactate/malate dehydrogenase N-terminal" evidence="10">
    <location>
        <begin position="1"/>
        <end position="131"/>
    </location>
</feature>
<dbReference type="NCBIfam" id="TIGR01771">
    <property type="entry name" value="L-LDH-NAD"/>
    <property type="match status" value="1"/>
</dbReference>
<dbReference type="PANTHER" id="PTHR43128:SF16">
    <property type="entry name" value="L-LACTATE DEHYDROGENASE"/>
    <property type="match status" value="1"/>
</dbReference>
<comment type="subcellular location">
    <subcellularLocation>
        <location evidence="7">Cytoplasm</location>
    </subcellularLocation>
</comment>
<dbReference type="EMBL" id="DSVI01000008">
    <property type="protein sequence ID" value="HGT47744.1"/>
    <property type="molecule type" value="Genomic_DNA"/>
</dbReference>
<dbReference type="PRINTS" id="PR00086">
    <property type="entry name" value="LLDHDRGNASE"/>
</dbReference>
<gene>
    <name evidence="7" type="primary">ldh</name>
    <name evidence="12" type="ORF">ENS56_06895</name>
</gene>
<feature type="binding site" evidence="7">
    <location>
        <position position="79"/>
    </location>
    <ligand>
        <name>substrate</name>
    </ligand>
</feature>
<feature type="binding site" evidence="9">
    <location>
        <position position="92"/>
    </location>
    <ligand>
        <name>NAD(+)</name>
        <dbReference type="ChEBI" id="CHEBI:57540"/>
    </ligand>
</feature>
<organism evidence="12">
    <name type="scientific">Ignavibacterium album</name>
    <dbReference type="NCBI Taxonomy" id="591197"/>
    <lineage>
        <taxon>Bacteria</taxon>
        <taxon>Pseudomonadati</taxon>
        <taxon>Ignavibacteriota</taxon>
        <taxon>Ignavibacteria</taxon>
        <taxon>Ignavibacteriales</taxon>
        <taxon>Ignavibacteriaceae</taxon>
        <taxon>Ignavibacterium</taxon>
    </lineage>
</organism>
<evidence type="ECO:0000256" key="7">
    <source>
        <dbReference type="HAMAP-Rule" id="MF_00488"/>
    </source>
</evidence>
<evidence type="ECO:0000256" key="6">
    <source>
        <dbReference type="ARBA" id="ARBA00049258"/>
    </source>
</evidence>
<feature type="binding site" evidence="7">
    <location>
        <position position="143"/>
    </location>
    <ligand>
        <name>NAD(+)</name>
        <dbReference type="ChEBI" id="CHEBI:57540"/>
    </ligand>
</feature>
<dbReference type="InterPro" id="IPR001557">
    <property type="entry name" value="L-lactate/malate_DH"/>
</dbReference>
<accession>A0A832DKK1</accession>
<dbReference type="InterPro" id="IPR001236">
    <property type="entry name" value="Lactate/malate_DH_N"/>
</dbReference>
<dbReference type="GO" id="GO:0006096">
    <property type="term" value="P:glycolytic process"/>
    <property type="evidence" value="ECO:0007669"/>
    <property type="project" value="UniProtKB-UniRule"/>
</dbReference>
<feature type="binding site" evidence="7">
    <location>
        <position position="62"/>
    </location>
    <ligand>
        <name>NAD(+)</name>
        <dbReference type="ChEBI" id="CHEBI:57540"/>
    </ligand>
</feature>
<dbReference type="PIRSF" id="PIRSF000102">
    <property type="entry name" value="Lac_mal_DH"/>
    <property type="match status" value="1"/>
</dbReference>
<reference evidence="12" key="1">
    <citation type="journal article" date="2020" name="mSystems">
        <title>Genome- and Community-Level Interaction Insights into Carbon Utilization and Element Cycling Functions of Hydrothermarchaeota in Hydrothermal Sediment.</title>
        <authorList>
            <person name="Zhou Z."/>
            <person name="Liu Y."/>
            <person name="Xu W."/>
            <person name="Pan J."/>
            <person name="Luo Z.H."/>
            <person name="Li M."/>
        </authorList>
    </citation>
    <scope>NUCLEOTIDE SEQUENCE [LARGE SCALE GENOMIC DNA]</scope>
    <source>
        <strain evidence="12">SpSt-500</strain>
    </source>
</reference>
<dbReference type="InterPro" id="IPR036291">
    <property type="entry name" value="NAD(P)-bd_dom_sf"/>
</dbReference>
<protein>
    <recommendedName>
        <fullName evidence="3 7">L-lactate dehydrogenase</fullName>
        <shortName evidence="7">L-LDH</shortName>
        <ecNumber evidence="3 7">1.1.1.27</ecNumber>
    </recommendedName>
</protein>
<evidence type="ECO:0000256" key="4">
    <source>
        <dbReference type="ARBA" id="ARBA00023002"/>
    </source>
</evidence>
<evidence type="ECO:0000256" key="1">
    <source>
        <dbReference type="ARBA" id="ARBA00004843"/>
    </source>
</evidence>
<dbReference type="InterPro" id="IPR018177">
    <property type="entry name" value="L-lactate_DH_AS"/>
</dbReference>
<keyword evidence="7" id="KW-0021">Allosteric enzyme</keyword>
<dbReference type="AlphaFoldDB" id="A0A832DKK1"/>
<dbReference type="HAMAP" id="MF_00488">
    <property type="entry name" value="Lactate_dehydrog"/>
    <property type="match status" value="1"/>
</dbReference>
<dbReference type="SUPFAM" id="SSF56327">
    <property type="entry name" value="LDH C-terminal domain-like"/>
    <property type="match status" value="1"/>
</dbReference>
<evidence type="ECO:0000313" key="12">
    <source>
        <dbReference type="EMBL" id="HGT47744.1"/>
    </source>
</evidence>
<evidence type="ECO:0000259" key="11">
    <source>
        <dbReference type="Pfam" id="PF02866"/>
    </source>
</evidence>
<comment type="pathway">
    <text evidence="1 7">Fermentation; pyruvate fermentation to lactate; (S)-lactate from pyruvate: step 1/1.</text>
</comment>
<feature type="binding site" evidence="7">
    <location>
        <position position="37"/>
    </location>
    <ligand>
        <name>NAD(+)</name>
        <dbReference type="ChEBI" id="CHEBI:57540"/>
    </ligand>
</feature>
<dbReference type="InterPro" id="IPR015955">
    <property type="entry name" value="Lactate_DH/Glyco_Ohase_4_C"/>
</dbReference>
<dbReference type="InterPro" id="IPR011304">
    <property type="entry name" value="L-lactate_DH"/>
</dbReference>
<dbReference type="GO" id="GO:0005737">
    <property type="term" value="C:cytoplasm"/>
    <property type="evidence" value="ECO:0007669"/>
    <property type="project" value="UniProtKB-SubCell"/>
</dbReference>
<dbReference type="Gene3D" id="3.40.50.720">
    <property type="entry name" value="NAD(P)-binding Rossmann-like Domain"/>
    <property type="match status" value="1"/>
</dbReference>
<dbReference type="UniPathway" id="UPA00554">
    <property type="reaction ID" value="UER00611"/>
</dbReference>
<keyword evidence="7" id="KW-0963">Cytoplasm</keyword>
<feature type="binding site" evidence="7">
    <location>
        <begin position="115"/>
        <end position="117"/>
    </location>
    <ligand>
        <name>NAD(+)</name>
        <dbReference type="ChEBI" id="CHEBI:57540"/>
    </ligand>
</feature>
<proteinExistence type="inferred from homology"/>
<feature type="binding site" evidence="7">
    <location>
        <position position="11"/>
    </location>
    <ligand>
        <name>NAD(+)</name>
        <dbReference type="ChEBI" id="CHEBI:57540"/>
    </ligand>
</feature>
<feature type="binding site" evidence="9">
    <location>
        <begin position="7"/>
        <end position="12"/>
    </location>
    <ligand>
        <name>NAD(+)</name>
        <dbReference type="ChEBI" id="CHEBI:57540"/>
    </ligand>
</feature>
<comment type="catalytic activity">
    <reaction evidence="6 7">
        <text>(S)-lactate + NAD(+) = pyruvate + NADH + H(+)</text>
        <dbReference type="Rhea" id="RHEA:23444"/>
        <dbReference type="ChEBI" id="CHEBI:15361"/>
        <dbReference type="ChEBI" id="CHEBI:15378"/>
        <dbReference type="ChEBI" id="CHEBI:16651"/>
        <dbReference type="ChEBI" id="CHEBI:57540"/>
        <dbReference type="ChEBI" id="CHEBI:57945"/>
        <dbReference type="EC" id="1.1.1.27"/>
    </reaction>
</comment>
<feature type="active site" description="Proton acceptor" evidence="7 8">
    <location>
        <position position="175"/>
    </location>
</feature>
<comment type="activity regulation">
    <text evidence="7">Allosterically activated by fructose 1,6-bisphosphate (FBP).</text>
</comment>
<feature type="binding site" evidence="7">
    <location>
        <position position="230"/>
    </location>
    <ligand>
        <name>substrate</name>
    </ligand>
</feature>
<comment type="subunit">
    <text evidence="7">Homotetramer.</text>
</comment>
<dbReference type="SUPFAM" id="SSF51735">
    <property type="entry name" value="NAD(P)-binding Rossmann-fold domains"/>
    <property type="match status" value="1"/>
</dbReference>